<dbReference type="AlphaFoldDB" id="A0AAE1IW78"/>
<dbReference type="InterPro" id="IPR002902">
    <property type="entry name" value="GNK2"/>
</dbReference>
<evidence type="ECO:0000313" key="7">
    <source>
        <dbReference type="EMBL" id="KAK4258915.1"/>
    </source>
</evidence>
<comment type="caution">
    <text evidence="7">The sequence shown here is derived from an EMBL/GenBank/DDBJ whole genome shotgun (WGS) entry which is preliminary data.</text>
</comment>
<feature type="domain" description="Gnk2-homologous" evidence="6">
    <location>
        <begin position="26"/>
        <end position="129"/>
    </location>
</feature>
<sequence>MASYKIILFFFYITFLCSSTSKAQPTFLFNNCSSVKTFTANSAFQSDLTTLLSSLASYRTANTDFYNTTVAGQGETAYGLFMCRGDVTLEICHQCVVEATQRLTSDCQFSKEAVIWYDECMLRYSNTSFFSTVDTRPRVGLLNTGNIANPGSFMRLLFKTMNETADVAAKPALDQKKYATKEAFISGFQTLYCLAQCTPDLSPSDCRRCLSGVIGDLNWCCDGKQGGRVLYPSCNVRYELYPFY</sequence>
<comment type="catalytic activity">
    <reaction evidence="3">
        <text>L-seryl-[protein] + ATP = O-phospho-L-seryl-[protein] + ADP + H(+)</text>
        <dbReference type="Rhea" id="RHEA:17989"/>
        <dbReference type="Rhea" id="RHEA-COMP:9863"/>
        <dbReference type="Rhea" id="RHEA-COMP:11604"/>
        <dbReference type="ChEBI" id="CHEBI:15378"/>
        <dbReference type="ChEBI" id="CHEBI:29999"/>
        <dbReference type="ChEBI" id="CHEBI:30616"/>
        <dbReference type="ChEBI" id="CHEBI:83421"/>
        <dbReference type="ChEBI" id="CHEBI:456216"/>
    </reaction>
</comment>
<name>A0AAE1IW78_9FABA</name>
<keyword evidence="8" id="KW-1185">Reference proteome</keyword>
<dbReference type="FunFam" id="3.30.430.20:FF:000013">
    <property type="entry name" value="Cysteine-rich RLK (RECEPTOR-like protein kinase) 23"/>
    <property type="match status" value="1"/>
</dbReference>
<keyword evidence="1 5" id="KW-0732">Signal</keyword>
<dbReference type="Proteomes" id="UP001293593">
    <property type="component" value="Unassembled WGS sequence"/>
</dbReference>
<evidence type="ECO:0000313" key="8">
    <source>
        <dbReference type="Proteomes" id="UP001293593"/>
    </source>
</evidence>
<keyword evidence="2" id="KW-0677">Repeat</keyword>
<feature type="chain" id="PRO_5041981526" description="Gnk2-homologous domain-containing protein" evidence="5">
    <location>
        <begin position="24"/>
        <end position="244"/>
    </location>
</feature>
<dbReference type="EMBL" id="JAWXYG010000011">
    <property type="protein sequence ID" value="KAK4258915.1"/>
    <property type="molecule type" value="Genomic_DNA"/>
</dbReference>
<dbReference type="PANTHER" id="PTHR32099">
    <property type="entry name" value="CYSTEINE-RICH REPEAT SECRETORY PROTEIN"/>
    <property type="match status" value="1"/>
</dbReference>
<dbReference type="FunFam" id="3.30.430.20:FF:000012">
    <property type="entry name" value="Cysteine-rich receptor-like protein kinase 25"/>
    <property type="match status" value="1"/>
</dbReference>
<organism evidence="7 8">
    <name type="scientific">Acacia crassicarpa</name>
    <name type="common">northern wattle</name>
    <dbReference type="NCBI Taxonomy" id="499986"/>
    <lineage>
        <taxon>Eukaryota</taxon>
        <taxon>Viridiplantae</taxon>
        <taxon>Streptophyta</taxon>
        <taxon>Embryophyta</taxon>
        <taxon>Tracheophyta</taxon>
        <taxon>Spermatophyta</taxon>
        <taxon>Magnoliopsida</taxon>
        <taxon>eudicotyledons</taxon>
        <taxon>Gunneridae</taxon>
        <taxon>Pentapetalae</taxon>
        <taxon>rosids</taxon>
        <taxon>fabids</taxon>
        <taxon>Fabales</taxon>
        <taxon>Fabaceae</taxon>
        <taxon>Caesalpinioideae</taxon>
        <taxon>mimosoid clade</taxon>
        <taxon>Acacieae</taxon>
        <taxon>Acacia</taxon>
    </lineage>
</organism>
<evidence type="ECO:0000256" key="3">
    <source>
        <dbReference type="ARBA" id="ARBA00047558"/>
    </source>
</evidence>
<dbReference type="PROSITE" id="PS51473">
    <property type="entry name" value="GNK2"/>
    <property type="match status" value="2"/>
</dbReference>
<evidence type="ECO:0000256" key="4">
    <source>
        <dbReference type="ARBA" id="ARBA00047951"/>
    </source>
</evidence>
<dbReference type="Pfam" id="PF01657">
    <property type="entry name" value="Stress-antifung"/>
    <property type="match status" value="2"/>
</dbReference>
<feature type="signal peptide" evidence="5">
    <location>
        <begin position="1"/>
        <end position="23"/>
    </location>
</feature>
<dbReference type="PANTHER" id="PTHR32099:SF110">
    <property type="entry name" value="CYSTEINE-RICH RECEPTOR-KINASE-LIKE PROTEIN"/>
    <property type="match status" value="1"/>
</dbReference>
<evidence type="ECO:0000256" key="2">
    <source>
        <dbReference type="ARBA" id="ARBA00022737"/>
    </source>
</evidence>
<dbReference type="InterPro" id="IPR038408">
    <property type="entry name" value="GNK2_sf"/>
</dbReference>
<dbReference type="Gene3D" id="3.30.430.20">
    <property type="entry name" value="Gnk2 domain, C-X8-C-X2-C motif"/>
    <property type="match status" value="2"/>
</dbReference>
<reference evidence="7" key="1">
    <citation type="submission" date="2023-10" db="EMBL/GenBank/DDBJ databases">
        <title>Chromosome-level genome of the transformable northern wattle, Acacia crassicarpa.</title>
        <authorList>
            <person name="Massaro I."/>
            <person name="Sinha N.R."/>
            <person name="Poethig S."/>
            <person name="Leichty A.R."/>
        </authorList>
    </citation>
    <scope>NUCLEOTIDE SEQUENCE</scope>
    <source>
        <strain evidence="7">Acra3RX</strain>
        <tissue evidence="7">Leaf</tissue>
    </source>
</reference>
<feature type="domain" description="Gnk2-homologous" evidence="6">
    <location>
        <begin position="135"/>
        <end position="243"/>
    </location>
</feature>
<accession>A0AAE1IW78</accession>
<evidence type="ECO:0000259" key="6">
    <source>
        <dbReference type="PROSITE" id="PS51473"/>
    </source>
</evidence>
<protein>
    <recommendedName>
        <fullName evidence="6">Gnk2-homologous domain-containing protein</fullName>
    </recommendedName>
</protein>
<proteinExistence type="predicted"/>
<evidence type="ECO:0000256" key="1">
    <source>
        <dbReference type="ARBA" id="ARBA00022729"/>
    </source>
</evidence>
<evidence type="ECO:0000256" key="5">
    <source>
        <dbReference type="SAM" id="SignalP"/>
    </source>
</evidence>
<dbReference type="CDD" id="cd23509">
    <property type="entry name" value="Gnk2-like"/>
    <property type="match status" value="2"/>
</dbReference>
<gene>
    <name evidence="7" type="ORF">QN277_005310</name>
</gene>
<comment type="catalytic activity">
    <reaction evidence="4">
        <text>L-threonyl-[protein] + ATP = O-phospho-L-threonyl-[protein] + ADP + H(+)</text>
        <dbReference type="Rhea" id="RHEA:46608"/>
        <dbReference type="Rhea" id="RHEA-COMP:11060"/>
        <dbReference type="Rhea" id="RHEA-COMP:11605"/>
        <dbReference type="ChEBI" id="CHEBI:15378"/>
        <dbReference type="ChEBI" id="CHEBI:30013"/>
        <dbReference type="ChEBI" id="CHEBI:30616"/>
        <dbReference type="ChEBI" id="CHEBI:61977"/>
        <dbReference type="ChEBI" id="CHEBI:456216"/>
    </reaction>
</comment>